<sequence>MSDSLLPPNATDAERSIELAAARIEATPFPARDMWNPQRIPAALLPWLAWSFSVDTWDSSWTEAQKRAAIDASYAVHRQKGTVGAVRRSLAALGLGLDIVEWWQETPKGDPYTFRISVKADQVGAEESALRKIIELVNTSKNLRSHLTSVDLSLTSGAEVYFGGTTLIGQNITVNFET</sequence>
<accession>A0A858NPC7</accession>
<protein>
    <submittedName>
        <fullName evidence="1">Tail formation protein</fullName>
    </submittedName>
</protein>
<dbReference type="NCBIfam" id="TIGR01634">
    <property type="entry name" value="tail_P2_I"/>
    <property type="match status" value="1"/>
</dbReference>
<keyword evidence="2" id="KW-1185">Reference proteome</keyword>
<gene>
    <name evidence="1" type="ORF">XccvBFoX1_gp16</name>
</gene>
<dbReference type="EMBL" id="MT161381">
    <property type="protein sequence ID" value="QJB21755.1"/>
    <property type="molecule type" value="Genomic_DNA"/>
</dbReference>
<dbReference type="InterPro" id="IPR006521">
    <property type="entry name" value="Tail_protein_I"/>
</dbReference>
<evidence type="ECO:0000313" key="1">
    <source>
        <dbReference type="EMBL" id="QJB21755.1"/>
    </source>
</evidence>
<proteinExistence type="predicted"/>
<evidence type="ECO:0000313" key="2">
    <source>
        <dbReference type="Proteomes" id="UP000671938"/>
    </source>
</evidence>
<reference evidence="2" key="1">
    <citation type="submission" date="2020-03" db="EMBL/GenBank/DDBJ databases">
        <title>Development of an integrated pest management strategy to control Xanthomonas campestris pv. campestris by using bacteriophages.</title>
        <authorList>
            <person name="Holtappels D."/>
            <person name="Rombouts S."/>
            <person name="Lavigne R."/>
            <person name="Wagemans J."/>
        </authorList>
    </citation>
    <scope>NUCLEOTIDE SEQUENCE [LARGE SCALE GENOMIC DNA]</scope>
</reference>
<dbReference type="Proteomes" id="UP000671938">
    <property type="component" value="Segment"/>
</dbReference>
<name>A0A858NPC7_9CAUD</name>
<organism evidence="1 2">
    <name type="scientific">Xanthomonas phage FoX1</name>
    <dbReference type="NCBI Taxonomy" id="2723897"/>
    <lineage>
        <taxon>Viruses</taxon>
        <taxon>Duplodnaviria</taxon>
        <taxon>Heunggongvirae</taxon>
        <taxon>Uroviricota</taxon>
        <taxon>Caudoviricetes</taxon>
        <taxon>Foxunavirus</taxon>
        <taxon>Foxunavirus fox1</taxon>
    </lineage>
</organism>
<dbReference type="Pfam" id="PF09684">
    <property type="entry name" value="Tail_P2_I"/>
    <property type="match status" value="1"/>
</dbReference>